<keyword evidence="1 3" id="KW-0697">Rotamase</keyword>
<keyword evidence="2 3" id="KW-0413">Isomerase</keyword>
<accession>A0ABY9TUR4</accession>
<sequence length="252" mass="27672">MMNKTNLSLFTFLFAGIIALSTPAQATVVLFDTNMGQIEVNLLDEHTPETVNNFIRYIETGSYQNSIIHRSMTNFIIQGGGFNYNIETGNVVDEQKFTSVENEPVFSNVRGTIAMAKQSNDPNSATNQWFFNTQNNSANLDNQNDGFTVFGVVTLGMDIVDQINELPQYEILGLPAFTDTPLQTAPAGDGITEEHYVLVESITITNANQDTQPDLPPESTAKKDDQDDSSGGGSLFWILSILGFGLLRRAAK</sequence>
<feature type="region of interest" description="Disordered" evidence="4">
    <location>
        <begin position="207"/>
        <end position="230"/>
    </location>
</feature>
<dbReference type="PROSITE" id="PS50072">
    <property type="entry name" value="CSA_PPIASE_2"/>
    <property type="match status" value="1"/>
</dbReference>
<dbReference type="PANTHER" id="PTHR45625">
    <property type="entry name" value="PEPTIDYL-PROLYL CIS-TRANS ISOMERASE-RELATED"/>
    <property type="match status" value="1"/>
</dbReference>
<evidence type="ECO:0000259" key="5">
    <source>
        <dbReference type="PROSITE" id="PS50072"/>
    </source>
</evidence>
<comment type="function">
    <text evidence="3">PPIases accelerate the folding of proteins. It catalyzes the cis-trans isomerization of proline imidic peptide bonds in oligopeptides.</text>
</comment>
<evidence type="ECO:0000256" key="2">
    <source>
        <dbReference type="ARBA" id="ARBA00023235"/>
    </source>
</evidence>
<dbReference type="RefSeq" id="WP_348391350.1">
    <property type="nucleotide sequence ID" value="NZ_CP134145.1"/>
</dbReference>
<dbReference type="InterPro" id="IPR002130">
    <property type="entry name" value="Cyclophilin-type_PPIase_dom"/>
</dbReference>
<feature type="signal peptide" evidence="3">
    <location>
        <begin position="1"/>
        <end position="26"/>
    </location>
</feature>
<dbReference type="PANTHER" id="PTHR45625:SF4">
    <property type="entry name" value="PEPTIDYLPROLYL ISOMERASE DOMAIN AND WD REPEAT-CONTAINING PROTEIN 1"/>
    <property type="match status" value="1"/>
</dbReference>
<dbReference type="PRINTS" id="PR00153">
    <property type="entry name" value="CSAPPISMRASE"/>
</dbReference>
<dbReference type="SUPFAM" id="SSF50891">
    <property type="entry name" value="Cyclophilin-like"/>
    <property type="match status" value="1"/>
</dbReference>
<feature type="domain" description="PPIase cyclophilin-type" evidence="5">
    <location>
        <begin position="25"/>
        <end position="183"/>
    </location>
</feature>
<dbReference type="EC" id="5.2.1.8" evidence="3"/>
<feature type="chain" id="PRO_5044965646" description="Peptidyl-prolyl cis-trans isomerase" evidence="3">
    <location>
        <begin position="27"/>
        <end position="252"/>
    </location>
</feature>
<dbReference type="GO" id="GO:0003755">
    <property type="term" value="F:peptidyl-prolyl cis-trans isomerase activity"/>
    <property type="evidence" value="ECO:0007669"/>
    <property type="project" value="UniProtKB-EC"/>
</dbReference>
<evidence type="ECO:0000256" key="1">
    <source>
        <dbReference type="ARBA" id="ARBA00023110"/>
    </source>
</evidence>
<dbReference type="InterPro" id="IPR029000">
    <property type="entry name" value="Cyclophilin-like_dom_sf"/>
</dbReference>
<dbReference type="InterPro" id="IPR044666">
    <property type="entry name" value="Cyclophilin_A-like"/>
</dbReference>
<dbReference type="EMBL" id="CP134145">
    <property type="protein sequence ID" value="WNC72231.1"/>
    <property type="molecule type" value="Genomic_DNA"/>
</dbReference>
<protein>
    <recommendedName>
        <fullName evidence="3">Peptidyl-prolyl cis-trans isomerase</fullName>
        <shortName evidence="3">PPIase</shortName>
        <ecNumber evidence="3">5.2.1.8</ecNumber>
    </recommendedName>
</protein>
<evidence type="ECO:0000313" key="6">
    <source>
        <dbReference type="EMBL" id="WNC72231.1"/>
    </source>
</evidence>
<reference evidence="7" key="1">
    <citation type="submission" date="2023-09" db="EMBL/GenBank/DDBJ databases">
        <authorList>
            <person name="Li S."/>
            <person name="Li X."/>
            <person name="Zhang C."/>
            <person name="Zhao Z."/>
        </authorList>
    </citation>
    <scope>NUCLEOTIDE SEQUENCE [LARGE SCALE GENOMIC DNA]</scope>
    <source>
        <strain evidence="7">SQ149</strain>
    </source>
</reference>
<name>A0ABY9TUR4_9GAMM</name>
<evidence type="ECO:0000256" key="3">
    <source>
        <dbReference type="RuleBase" id="RU363019"/>
    </source>
</evidence>
<keyword evidence="3" id="KW-0732">Signal</keyword>
<comment type="catalytic activity">
    <reaction evidence="3">
        <text>[protein]-peptidylproline (omega=180) = [protein]-peptidylproline (omega=0)</text>
        <dbReference type="Rhea" id="RHEA:16237"/>
        <dbReference type="Rhea" id="RHEA-COMP:10747"/>
        <dbReference type="Rhea" id="RHEA-COMP:10748"/>
        <dbReference type="ChEBI" id="CHEBI:83833"/>
        <dbReference type="ChEBI" id="CHEBI:83834"/>
        <dbReference type="EC" id="5.2.1.8"/>
    </reaction>
</comment>
<evidence type="ECO:0000256" key="4">
    <source>
        <dbReference type="SAM" id="MobiDB-lite"/>
    </source>
</evidence>
<organism evidence="6 7">
    <name type="scientific">Thalassotalea psychrophila</name>
    <dbReference type="NCBI Taxonomy" id="3065647"/>
    <lineage>
        <taxon>Bacteria</taxon>
        <taxon>Pseudomonadati</taxon>
        <taxon>Pseudomonadota</taxon>
        <taxon>Gammaproteobacteria</taxon>
        <taxon>Alteromonadales</taxon>
        <taxon>Colwelliaceae</taxon>
        <taxon>Thalassotalea</taxon>
    </lineage>
</organism>
<gene>
    <name evidence="6" type="ORF">RGQ13_19240</name>
</gene>
<evidence type="ECO:0000313" key="7">
    <source>
        <dbReference type="Proteomes" id="UP001258994"/>
    </source>
</evidence>
<dbReference type="Gene3D" id="2.40.100.10">
    <property type="entry name" value="Cyclophilin-like"/>
    <property type="match status" value="1"/>
</dbReference>
<dbReference type="Pfam" id="PF00160">
    <property type="entry name" value="Pro_isomerase"/>
    <property type="match status" value="1"/>
</dbReference>
<comment type="similarity">
    <text evidence="3">Belongs to the cyclophilin-type PPIase family.</text>
</comment>
<keyword evidence="7" id="KW-1185">Reference proteome</keyword>
<dbReference type="Proteomes" id="UP001258994">
    <property type="component" value="Chromosome"/>
</dbReference>
<proteinExistence type="inferred from homology"/>